<sequence length="294" mass="34154">MYEEIFRRRAAGEDVRVARGLERNFAHPSTETELRTKEYIDQYVANRRAEWENEIFTQRRRLGGAEESLRVRETKKAREDVRIATKKIQTLLDRLTDLRRTEPVEDDERIFPLSYAPVLVQKEGETIIVPMRYACRLGDKPANYDSRFPGTYNARRDNLTGFWKNVYGRRHAVMVISGFFENVPRHLYEHRDLLPEEKPENLILQFAPHPSEDMLVACIWDQWKGPDQPDLLSFAAVTDEPPAEIAATGHQRCVIVLEEKNLNTWLSPAKATPAQLDAILDDRAKRIFEHQIAA</sequence>
<dbReference type="GO" id="GO:0008233">
    <property type="term" value="F:peptidase activity"/>
    <property type="evidence" value="ECO:0007669"/>
    <property type="project" value="UniProtKB-KW"/>
</dbReference>
<name>A0A841JT94_9BACT</name>
<dbReference type="Pfam" id="PF02586">
    <property type="entry name" value="SRAP"/>
    <property type="match status" value="1"/>
</dbReference>
<evidence type="ECO:0000313" key="9">
    <source>
        <dbReference type="EMBL" id="MBB6144380.1"/>
    </source>
</evidence>
<dbReference type="GO" id="GO:0003697">
    <property type="term" value="F:single-stranded DNA binding"/>
    <property type="evidence" value="ECO:0007669"/>
    <property type="project" value="InterPro"/>
</dbReference>
<keyword evidence="2 8" id="KW-0645">Protease</keyword>
<evidence type="ECO:0000256" key="8">
    <source>
        <dbReference type="RuleBase" id="RU364100"/>
    </source>
</evidence>
<dbReference type="AlphaFoldDB" id="A0A841JT94"/>
<dbReference type="Gene3D" id="3.90.1680.10">
    <property type="entry name" value="SOS response associated peptidase-like"/>
    <property type="match status" value="1"/>
</dbReference>
<organism evidence="9 10">
    <name type="scientific">Silvibacterium bohemicum</name>
    <dbReference type="NCBI Taxonomy" id="1577686"/>
    <lineage>
        <taxon>Bacteria</taxon>
        <taxon>Pseudomonadati</taxon>
        <taxon>Acidobacteriota</taxon>
        <taxon>Terriglobia</taxon>
        <taxon>Terriglobales</taxon>
        <taxon>Acidobacteriaceae</taxon>
        <taxon>Silvibacterium</taxon>
    </lineage>
</organism>
<dbReference type="PANTHER" id="PTHR13604">
    <property type="entry name" value="DC12-RELATED"/>
    <property type="match status" value="1"/>
</dbReference>
<keyword evidence="7" id="KW-0456">Lyase</keyword>
<keyword evidence="4 8" id="KW-0378">Hydrolase</keyword>
<gene>
    <name evidence="9" type="ORF">HNQ77_002332</name>
</gene>
<reference evidence="9 10" key="1">
    <citation type="submission" date="2020-08" db="EMBL/GenBank/DDBJ databases">
        <title>Genomic Encyclopedia of Type Strains, Phase IV (KMG-IV): sequencing the most valuable type-strain genomes for metagenomic binning, comparative biology and taxonomic classification.</title>
        <authorList>
            <person name="Goeker M."/>
        </authorList>
    </citation>
    <scope>NUCLEOTIDE SEQUENCE [LARGE SCALE GENOMIC DNA]</scope>
    <source>
        <strain evidence="9 10">DSM 103733</strain>
    </source>
</reference>
<dbReference type="Proteomes" id="UP000538666">
    <property type="component" value="Unassembled WGS sequence"/>
</dbReference>
<accession>A0A841JT94</accession>
<dbReference type="EC" id="3.4.-.-" evidence="8"/>
<dbReference type="SUPFAM" id="SSF143081">
    <property type="entry name" value="BB1717-like"/>
    <property type="match status" value="1"/>
</dbReference>
<evidence type="ECO:0000256" key="5">
    <source>
        <dbReference type="ARBA" id="ARBA00023124"/>
    </source>
</evidence>
<evidence type="ECO:0000256" key="7">
    <source>
        <dbReference type="ARBA" id="ARBA00023239"/>
    </source>
</evidence>
<evidence type="ECO:0000256" key="2">
    <source>
        <dbReference type="ARBA" id="ARBA00022670"/>
    </source>
</evidence>
<dbReference type="RefSeq" id="WP_184084805.1">
    <property type="nucleotide sequence ID" value="NZ_JACHEK010000004.1"/>
</dbReference>
<dbReference type="InterPro" id="IPR036590">
    <property type="entry name" value="SRAP-like"/>
</dbReference>
<dbReference type="GO" id="GO:0106300">
    <property type="term" value="P:protein-DNA covalent cross-linking repair"/>
    <property type="evidence" value="ECO:0007669"/>
    <property type="project" value="InterPro"/>
</dbReference>
<dbReference type="PANTHER" id="PTHR13604:SF0">
    <property type="entry name" value="ABASIC SITE PROCESSING PROTEIN HMCES"/>
    <property type="match status" value="1"/>
</dbReference>
<keyword evidence="5" id="KW-0190">Covalent protein-DNA linkage</keyword>
<dbReference type="GO" id="GO:0016829">
    <property type="term" value="F:lyase activity"/>
    <property type="evidence" value="ECO:0007669"/>
    <property type="project" value="UniProtKB-KW"/>
</dbReference>
<evidence type="ECO:0000256" key="3">
    <source>
        <dbReference type="ARBA" id="ARBA00022763"/>
    </source>
</evidence>
<comment type="similarity">
    <text evidence="1 8">Belongs to the SOS response-associated peptidase family.</text>
</comment>
<evidence type="ECO:0000256" key="6">
    <source>
        <dbReference type="ARBA" id="ARBA00023125"/>
    </source>
</evidence>
<dbReference type="EMBL" id="JACHEK010000004">
    <property type="protein sequence ID" value="MBB6144380.1"/>
    <property type="molecule type" value="Genomic_DNA"/>
</dbReference>
<dbReference type="GO" id="GO:0006508">
    <property type="term" value="P:proteolysis"/>
    <property type="evidence" value="ECO:0007669"/>
    <property type="project" value="UniProtKB-KW"/>
</dbReference>
<keyword evidence="3" id="KW-0227">DNA damage</keyword>
<proteinExistence type="inferred from homology"/>
<comment type="caution">
    <text evidence="9">The sequence shown here is derived from an EMBL/GenBank/DDBJ whole genome shotgun (WGS) entry which is preliminary data.</text>
</comment>
<protein>
    <recommendedName>
        <fullName evidence="8">Abasic site processing protein</fullName>
        <ecNumber evidence="8">3.4.-.-</ecNumber>
    </recommendedName>
</protein>
<evidence type="ECO:0000313" key="10">
    <source>
        <dbReference type="Proteomes" id="UP000538666"/>
    </source>
</evidence>
<dbReference type="InterPro" id="IPR003738">
    <property type="entry name" value="SRAP"/>
</dbReference>
<keyword evidence="6" id="KW-0238">DNA-binding</keyword>
<evidence type="ECO:0000256" key="1">
    <source>
        <dbReference type="ARBA" id="ARBA00008136"/>
    </source>
</evidence>
<evidence type="ECO:0000256" key="4">
    <source>
        <dbReference type="ARBA" id="ARBA00022801"/>
    </source>
</evidence>
<keyword evidence="10" id="KW-1185">Reference proteome</keyword>